<comment type="subcellular location">
    <subcellularLocation>
        <location evidence="1">Membrane</location>
        <topology evidence="1">Multi-pass membrane protein</topology>
    </subcellularLocation>
</comment>
<evidence type="ECO:0000256" key="4">
    <source>
        <dbReference type="ARBA" id="ARBA00022989"/>
    </source>
</evidence>
<keyword evidence="3 6" id="KW-0812">Transmembrane</keyword>
<dbReference type="OrthoDB" id="8697884at2759"/>
<dbReference type="Pfam" id="PF05805">
    <property type="entry name" value="L6_membrane"/>
    <property type="match status" value="1"/>
</dbReference>
<evidence type="ECO:0000313" key="8">
    <source>
        <dbReference type="Proteomes" id="UP000694569"/>
    </source>
</evidence>
<dbReference type="GeneTree" id="ENSGT01030000234590"/>
<dbReference type="PANTHER" id="PTHR14198">
    <property type="entry name" value="TRANSMEMBRANE 4 L6 FAMILY MEMBER 1-RELATED"/>
    <property type="match status" value="1"/>
</dbReference>
<dbReference type="InterPro" id="IPR008661">
    <property type="entry name" value="L6_membrane"/>
</dbReference>
<feature type="transmembrane region" description="Helical" evidence="6">
    <location>
        <begin position="155"/>
        <end position="178"/>
    </location>
</feature>
<evidence type="ECO:0000313" key="7">
    <source>
        <dbReference type="Ensembl" id="ENSLLEP00000008786.1"/>
    </source>
</evidence>
<accession>A0A8C5M6Y1</accession>
<protein>
    <submittedName>
        <fullName evidence="7">Transmembrane 4 L six family member 1</fullName>
    </submittedName>
</protein>
<name>A0A8C5M6Y1_9ANUR</name>
<keyword evidence="5 6" id="KW-0472">Membrane</keyword>
<keyword evidence="4 6" id="KW-1133">Transmembrane helix</keyword>
<dbReference type="PANTHER" id="PTHR14198:SF18">
    <property type="entry name" value="TRANSMEMBRANE 4 L6 FAMILY MEMBER 1"/>
    <property type="match status" value="1"/>
</dbReference>
<dbReference type="Proteomes" id="UP000694569">
    <property type="component" value="Unplaced"/>
</dbReference>
<evidence type="ECO:0000256" key="6">
    <source>
        <dbReference type="SAM" id="Phobius"/>
    </source>
</evidence>
<evidence type="ECO:0000256" key="3">
    <source>
        <dbReference type="ARBA" id="ARBA00022692"/>
    </source>
</evidence>
<dbReference type="Ensembl" id="ENSLLET00000009133.1">
    <property type="protein sequence ID" value="ENSLLEP00000008786.1"/>
    <property type="gene ID" value="ENSLLEG00000005612.1"/>
</dbReference>
<sequence length="217" mass="23513">MCFDKCAKCIGYHLLILAVLCIVANILLFFPNGETTFASNNQLSRYVWFFHGIAGAGLLMFLPAGVFIGLEDEDCCGCCGNHRCGKSCAMLSSILAAIIGVAGAGYCLIISALALVEGPYCRTSNGWEYPFAGNNATYLRDHGTWSQCIEPKNVVLWNVTLFSILLGLSGIQVILCIIQIINGFFGGICGCCCPDKQQVSEAKKKDTSNYKFFGRLV</sequence>
<feature type="transmembrane region" description="Helical" evidence="6">
    <location>
        <begin position="91"/>
        <end position="116"/>
    </location>
</feature>
<reference evidence="7" key="1">
    <citation type="submission" date="2025-08" db="UniProtKB">
        <authorList>
            <consortium name="Ensembl"/>
        </authorList>
    </citation>
    <scope>IDENTIFICATION</scope>
</reference>
<dbReference type="AlphaFoldDB" id="A0A8C5M6Y1"/>
<proteinExistence type="inferred from homology"/>
<comment type="similarity">
    <text evidence="2">Belongs to the L6 tetraspanin family.</text>
</comment>
<dbReference type="GO" id="GO:0016020">
    <property type="term" value="C:membrane"/>
    <property type="evidence" value="ECO:0007669"/>
    <property type="project" value="UniProtKB-SubCell"/>
</dbReference>
<evidence type="ECO:0000256" key="5">
    <source>
        <dbReference type="ARBA" id="ARBA00023136"/>
    </source>
</evidence>
<feature type="transmembrane region" description="Helical" evidence="6">
    <location>
        <begin position="12"/>
        <end position="31"/>
    </location>
</feature>
<evidence type="ECO:0000256" key="2">
    <source>
        <dbReference type="ARBA" id="ARBA00006193"/>
    </source>
</evidence>
<keyword evidence="8" id="KW-1185">Reference proteome</keyword>
<reference evidence="7" key="2">
    <citation type="submission" date="2025-09" db="UniProtKB">
        <authorList>
            <consortium name="Ensembl"/>
        </authorList>
    </citation>
    <scope>IDENTIFICATION</scope>
</reference>
<evidence type="ECO:0000256" key="1">
    <source>
        <dbReference type="ARBA" id="ARBA00004141"/>
    </source>
</evidence>
<gene>
    <name evidence="7" type="primary">TM4SF1</name>
</gene>
<organism evidence="7 8">
    <name type="scientific">Leptobrachium leishanense</name>
    <name type="common">Leishan spiny toad</name>
    <dbReference type="NCBI Taxonomy" id="445787"/>
    <lineage>
        <taxon>Eukaryota</taxon>
        <taxon>Metazoa</taxon>
        <taxon>Chordata</taxon>
        <taxon>Craniata</taxon>
        <taxon>Vertebrata</taxon>
        <taxon>Euteleostomi</taxon>
        <taxon>Amphibia</taxon>
        <taxon>Batrachia</taxon>
        <taxon>Anura</taxon>
        <taxon>Pelobatoidea</taxon>
        <taxon>Megophryidae</taxon>
        <taxon>Leptobrachium</taxon>
    </lineage>
</organism>
<feature type="transmembrane region" description="Helical" evidence="6">
    <location>
        <begin position="46"/>
        <end position="70"/>
    </location>
</feature>